<name>A0A023G7X9_AMBTT</name>
<dbReference type="Gene3D" id="2.60.40.10">
    <property type="entry name" value="Immunoglobulins"/>
    <property type="match status" value="4"/>
</dbReference>
<dbReference type="SMART" id="SM00060">
    <property type="entry name" value="FN3"/>
    <property type="match status" value="5"/>
</dbReference>
<dbReference type="InterPro" id="IPR013783">
    <property type="entry name" value="Ig-like_fold"/>
</dbReference>
<evidence type="ECO:0000313" key="3">
    <source>
        <dbReference type="EMBL" id="JAC30306.1"/>
    </source>
</evidence>
<feature type="domain" description="Fibronectin type-III" evidence="2">
    <location>
        <begin position="168"/>
        <end position="263"/>
    </location>
</feature>
<keyword evidence="1" id="KW-0677">Repeat</keyword>
<feature type="domain" description="Fibronectin type-III" evidence="2">
    <location>
        <begin position="77"/>
        <end position="167"/>
    </location>
</feature>
<organism evidence="3">
    <name type="scientific">Amblyomma triste</name>
    <name type="common">Neotropical tick</name>
    <dbReference type="NCBI Taxonomy" id="251400"/>
    <lineage>
        <taxon>Eukaryota</taxon>
        <taxon>Metazoa</taxon>
        <taxon>Ecdysozoa</taxon>
        <taxon>Arthropoda</taxon>
        <taxon>Chelicerata</taxon>
        <taxon>Arachnida</taxon>
        <taxon>Acari</taxon>
        <taxon>Parasitiformes</taxon>
        <taxon>Ixodida</taxon>
        <taxon>Ixodoidea</taxon>
        <taxon>Ixodidae</taxon>
        <taxon>Amblyomminae</taxon>
        <taxon>Amblyomma</taxon>
    </lineage>
</organism>
<dbReference type="PROSITE" id="PS50853">
    <property type="entry name" value="FN3"/>
    <property type="match status" value="3"/>
</dbReference>
<dbReference type="AlphaFoldDB" id="A0A023G7X9"/>
<dbReference type="EMBL" id="GBBM01005112">
    <property type="protein sequence ID" value="JAC30306.1"/>
    <property type="molecule type" value="mRNA"/>
</dbReference>
<evidence type="ECO:0000259" key="2">
    <source>
        <dbReference type="PROSITE" id="PS50853"/>
    </source>
</evidence>
<dbReference type="InterPro" id="IPR003961">
    <property type="entry name" value="FN3_dom"/>
</dbReference>
<sequence>HCVYDAHAGIGGFITQLCHKDGSACQNKTLFASSRNTNYTVTEPDTSFHISVRAYVDGGYTSKADEVSFTSFPKLPDLDDLTVRGISPTEVQATWSDEWNYDIEFVICRQSAQCENQTVRGDLHSYTFSDLDPDTEYTVSAQAEISWLHETCKGHKQERGTSTLRLEPPKNLTVDVSCANEASVKWKYDDEKHVNGFVIRLCYGVDEEHCDNETVSKTVRSHSFALPEANALYNVTLWAFYSTNKSNKSFSLPAEANFTSYPDLPELRNVTVKGVSTTQLLATWQDEWAADVYFTICSSPTECRKDTAQGIEHNHTFSGLQENTTYTVTTKTGATLNNKTCYGHEQNRTAATFVTRPGKIQNLTEKIVNGTLLEVAWDAPKSEENVSGYTIECSDAHTLYNESRDIHGGKESNEVAFILHEVSATFNCSVRAFNLDTNGHRVYGPPESFDVTTDGIDVPKDVTLVKSTATSLTYMWSADPNATKCEVEVHQEGKYEESFGRIESCGESVNGTVTHNVTDLDPWTVYNVSIKNCRVTFCGKPAFAVSNTTVAAPSEVQNFSYAISKYVSVHFSWKVPEHANGPLDGYMLRIFDEDAQEVKLISLPGKDNNTRMDLKSQFHLFNVSLTAFNYDNTTNATL</sequence>
<accession>A0A023G7X9</accession>
<dbReference type="CDD" id="cd00063">
    <property type="entry name" value="FN3"/>
    <property type="match status" value="4"/>
</dbReference>
<feature type="non-terminal residue" evidence="3">
    <location>
        <position position="638"/>
    </location>
</feature>
<dbReference type="SUPFAM" id="SSF49265">
    <property type="entry name" value="Fibronectin type III"/>
    <property type="match status" value="4"/>
</dbReference>
<dbReference type="Pfam" id="PF00041">
    <property type="entry name" value="fn3"/>
    <property type="match status" value="1"/>
</dbReference>
<feature type="domain" description="Fibronectin type-III" evidence="2">
    <location>
        <begin position="458"/>
        <end position="552"/>
    </location>
</feature>
<dbReference type="PANTHER" id="PTHR46708">
    <property type="entry name" value="TENASCIN"/>
    <property type="match status" value="1"/>
</dbReference>
<reference evidence="3" key="1">
    <citation type="submission" date="2014-03" db="EMBL/GenBank/DDBJ databases">
        <title>The sialotranscriptome of Amblyomma triste, Amblyomma parvum and Amblyomma cajennense ticks, uncovered by 454-based RNA-seq.</title>
        <authorList>
            <person name="Garcia G.R."/>
            <person name="Gardinassi L.G."/>
            <person name="Ribeiro J.M."/>
            <person name="Anatriello E."/>
            <person name="Ferreira B.R."/>
            <person name="Moreira H.N."/>
            <person name="Mafra C."/>
            <person name="Olegario M.M."/>
            <person name="Szabo P.J."/>
            <person name="Miranda-Santos I.K."/>
            <person name="Maruyama S.R."/>
        </authorList>
    </citation>
    <scope>NUCLEOTIDE SEQUENCE</scope>
    <source>
        <strain evidence="3">Mato Grasso do Sul</strain>
        <tissue evidence="3">Salivary glands</tissue>
    </source>
</reference>
<proteinExistence type="evidence at transcript level"/>
<dbReference type="InterPro" id="IPR036116">
    <property type="entry name" value="FN3_sf"/>
</dbReference>
<dbReference type="PANTHER" id="PTHR46708:SF2">
    <property type="entry name" value="FIBRONECTIN TYPE-III DOMAIN-CONTAINING PROTEIN"/>
    <property type="match status" value="1"/>
</dbReference>
<evidence type="ECO:0000256" key="1">
    <source>
        <dbReference type="ARBA" id="ARBA00022737"/>
    </source>
</evidence>
<protein>
    <submittedName>
        <fullName evidence="3">Putative cell adhesion molecule ixodes scapularis cell adhesion molecule</fullName>
    </submittedName>
</protein>
<dbReference type="InterPro" id="IPR050991">
    <property type="entry name" value="ECM_Regulatory_Proteins"/>
</dbReference>
<feature type="non-terminal residue" evidence="3">
    <location>
        <position position="1"/>
    </location>
</feature>